<feature type="transmembrane region" description="Helical" evidence="1">
    <location>
        <begin position="12"/>
        <end position="29"/>
    </location>
</feature>
<reference evidence="2" key="1">
    <citation type="submission" date="2022-10" db="EMBL/GenBank/DDBJ databases">
        <title>Two novel species of Flavobacterium.</title>
        <authorList>
            <person name="Liu Q."/>
            <person name="Xin Y.-H."/>
        </authorList>
    </citation>
    <scope>NUCLEOTIDE SEQUENCE</scope>
    <source>
        <strain evidence="2">LS1R49</strain>
    </source>
</reference>
<keyword evidence="1" id="KW-0472">Membrane</keyword>
<evidence type="ECO:0000313" key="3">
    <source>
        <dbReference type="Proteomes" id="UP001151079"/>
    </source>
</evidence>
<dbReference type="Proteomes" id="UP001151079">
    <property type="component" value="Unassembled WGS sequence"/>
</dbReference>
<protein>
    <submittedName>
        <fullName evidence="2">DUF502 domain-containing protein</fullName>
    </submittedName>
</protein>
<gene>
    <name evidence="2" type="ORF">OIU83_23335</name>
</gene>
<dbReference type="EMBL" id="JAOZEW010000043">
    <property type="protein sequence ID" value="MCV9930613.1"/>
    <property type="molecule type" value="Genomic_DNA"/>
</dbReference>
<evidence type="ECO:0000313" key="2">
    <source>
        <dbReference type="EMBL" id="MCV9930613.1"/>
    </source>
</evidence>
<evidence type="ECO:0000256" key="1">
    <source>
        <dbReference type="SAM" id="Phobius"/>
    </source>
</evidence>
<keyword evidence="3" id="KW-1185">Reference proteome</keyword>
<keyword evidence="1" id="KW-0812">Transmembrane</keyword>
<dbReference type="AlphaFoldDB" id="A0A9X3C892"/>
<sequence>MKSILSILKSTFIGGILFLIPLLIILVLFEKGYHILQKITIPLVANLPKVKVLGMALEELIGLLIIITLCFLAGLLSKTKPAKRLIAKLESSVLSLIPGYSFMKNMNENIIGLENSKDLKVVLARVDDGWQFAFLIEQIDKEHCTVFIPNAPSPWSGSIYFMEKERIKETTISQKEALVCIRKLGYGSSKLLKDVL</sequence>
<proteinExistence type="predicted"/>
<feature type="transmembrane region" description="Helical" evidence="1">
    <location>
        <begin position="52"/>
        <end position="76"/>
    </location>
</feature>
<dbReference type="RefSeq" id="WP_264208677.1">
    <property type="nucleotide sequence ID" value="NZ_JAOZEW010000043.1"/>
</dbReference>
<dbReference type="InterPro" id="IPR007462">
    <property type="entry name" value="COV1-like"/>
</dbReference>
<comment type="caution">
    <text evidence="2">The sequence shown here is derived from an EMBL/GenBank/DDBJ whole genome shotgun (WGS) entry which is preliminary data.</text>
</comment>
<name>A0A9X3C892_9FLAO</name>
<keyword evidence="1" id="KW-1133">Transmembrane helix</keyword>
<dbReference type="Pfam" id="PF04367">
    <property type="entry name" value="DUF502"/>
    <property type="match status" value="1"/>
</dbReference>
<accession>A0A9X3C892</accession>
<organism evidence="2 3">
    <name type="scientific">Flavobacterium shii</name>
    <dbReference type="NCBI Taxonomy" id="2987687"/>
    <lineage>
        <taxon>Bacteria</taxon>
        <taxon>Pseudomonadati</taxon>
        <taxon>Bacteroidota</taxon>
        <taxon>Flavobacteriia</taxon>
        <taxon>Flavobacteriales</taxon>
        <taxon>Flavobacteriaceae</taxon>
        <taxon>Flavobacterium</taxon>
    </lineage>
</organism>